<reference evidence="4" key="1">
    <citation type="journal article" date="2019" name="Int. J. Syst. Evol. Microbiol.">
        <title>The Global Catalogue of Microorganisms (GCM) 10K type strain sequencing project: providing services to taxonomists for standard genome sequencing and annotation.</title>
        <authorList>
            <consortium name="The Broad Institute Genomics Platform"/>
            <consortium name="The Broad Institute Genome Sequencing Center for Infectious Disease"/>
            <person name="Wu L."/>
            <person name="Ma J."/>
        </authorList>
    </citation>
    <scope>NUCLEOTIDE SEQUENCE [LARGE SCALE GENOMIC DNA]</scope>
    <source>
        <strain evidence="4">NBRC 104970</strain>
    </source>
</reference>
<dbReference type="Pfam" id="PF01381">
    <property type="entry name" value="HTH_3"/>
    <property type="match status" value="1"/>
</dbReference>
<dbReference type="Proteomes" id="UP001156836">
    <property type="component" value="Unassembled WGS sequence"/>
</dbReference>
<dbReference type="SUPFAM" id="SSF47413">
    <property type="entry name" value="lambda repressor-like DNA-binding domains"/>
    <property type="match status" value="1"/>
</dbReference>
<evidence type="ECO:0000256" key="1">
    <source>
        <dbReference type="ARBA" id="ARBA00023125"/>
    </source>
</evidence>
<sequence>MNAAPPLLGRQFGKVVRHWRRQHRWSQEALAERADLNRSYLGEIERGDAMPSLDTAAKLARALGVKLSELITFCE</sequence>
<dbReference type="InterPro" id="IPR010982">
    <property type="entry name" value="Lambda_DNA-bd_dom_sf"/>
</dbReference>
<proteinExistence type="predicted"/>
<feature type="domain" description="HTH cro/C1-type" evidence="2">
    <location>
        <begin position="16"/>
        <end position="70"/>
    </location>
</feature>
<evidence type="ECO:0000313" key="4">
    <source>
        <dbReference type="Proteomes" id="UP001156836"/>
    </source>
</evidence>
<dbReference type="CDD" id="cd00093">
    <property type="entry name" value="HTH_XRE"/>
    <property type="match status" value="1"/>
</dbReference>
<dbReference type="EMBL" id="BSOZ01000010">
    <property type="protein sequence ID" value="GLS03931.1"/>
    <property type="molecule type" value="Genomic_DNA"/>
</dbReference>
<dbReference type="PANTHER" id="PTHR46797:SF1">
    <property type="entry name" value="METHYLPHOSPHONATE SYNTHASE"/>
    <property type="match status" value="1"/>
</dbReference>
<gene>
    <name evidence="3" type="ORF">GCM10007860_10760</name>
</gene>
<dbReference type="Gene3D" id="1.10.260.40">
    <property type="entry name" value="lambda repressor-like DNA-binding domains"/>
    <property type="match status" value="1"/>
</dbReference>
<evidence type="ECO:0000313" key="3">
    <source>
        <dbReference type="EMBL" id="GLS03931.1"/>
    </source>
</evidence>
<dbReference type="RefSeq" id="WP_018747569.1">
    <property type="nucleotide sequence ID" value="NZ_BSOZ01000010.1"/>
</dbReference>
<keyword evidence="1" id="KW-0238">DNA-binding</keyword>
<comment type="caution">
    <text evidence="3">The sequence shown here is derived from an EMBL/GenBank/DDBJ whole genome shotgun (WGS) entry which is preliminary data.</text>
</comment>
<accession>A0ABQ6BRI9</accession>
<dbReference type="SMART" id="SM00530">
    <property type="entry name" value="HTH_XRE"/>
    <property type="match status" value="1"/>
</dbReference>
<dbReference type="InterPro" id="IPR001387">
    <property type="entry name" value="Cro/C1-type_HTH"/>
</dbReference>
<dbReference type="PANTHER" id="PTHR46797">
    <property type="entry name" value="HTH-TYPE TRANSCRIPTIONAL REGULATOR"/>
    <property type="match status" value="1"/>
</dbReference>
<dbReference type="InterPro" id="IPR050807">
    <property type="entry name" value="TransReg_Diox_bact_type"/>
</dbReference>
<evidence type="ECO:0000259" key="2">
    <source>
        <dbReference type="PROSITE" id="PS50943"/>
    </source>
</evidence>
<organism evidence="3 4">
    <name type="scientific">Chitiniphilus shinanonensis</name>
    <dbReference type="NCBI Taxonomy" id="553088"/>
    <lineage>
        <taxon>Bacteria</taxon>
        <taxon>Pseudomonadati</taxon>
        <taxon>Pseudomonadota</taxon>
        <taxon>Betaproteobacteria</taxon>
        <taxon>Neisseriales</taxon>
        <taxon>Chitinibacteraceae</taxon>
        <taxon>Chitiniphilus</taxon>
    </lineage>
</organism>
<dbReference type="PROSITE" id="PS50943">
    <property type="entry name" value="HTH_CROC1"/>
    <property type="match status" value="1"/>
</dbReference>
<keyword evidence="4" id="KW-1185">Reference proteome</keyword>
<name>A0ABQ6BRI9_9NEIS</name>
<protein>
    <recommendedName>
        <fullName evidence="2">HTH cro/C1-type domain-containing protein</fullName>
    </recommendedName>
</protein>